<proteinExistence type="predicted"/>
<sequence>MEIDDIDHIRWTTEFSDTNKLVRFKSYIVEIDVVQLYAQIASLVNNQRLLPKIPRNSSPSPSSKMLHFPPTTPVALYAFRSIAPIRHNKGL</sequence>
<gene>
    <name evidence="1" type="ORF">AYI68_g5180</name>
</gene>
<keyword evidence="2" id="KW-1185">Reference proteome</keyword>
<evidence type="ECO:0000313" key="1">
    <source>
        <dbReference type="EMBL" id="OLY80720.1"/>
    </source>
</evidence>
<dbReference type="Proteomes" id="UP000187455">
    <property type="component" value="Unassembled WGS sequence"/>
</dbReference>
<evidence type="ECO:0000313" key="2">
    <source>
        <dbReference type="Proteomes" id="UP000187455"/>
    </source>
</evidence>
<dbReference type="EMBL" id="LSSL01003202">
    <property type="protein sequence ID" value="OLY80720.1"/>
    <property type="molecule type" value="Genomic_DNA"/>
</dbReference>
<name>A0A1R0GUY8_9FUNG</name>
<protein>
    <submittedName>
        <fullName evidence="1">Uncharacterized protein</fullName>
    </submittedName>
</protein>
<organism evidence="1 2">
    <name type="scientific">Smittium mucronatum</name>
    <dbReference type="NCBI Taxonomy" id="133383"/>
    <lineage>
        <taxon>Eukaryota</taxon>
        <taxon>Fungi</taxon>
        <taxon>Fungi incertae sedis</taxon>
        <taxon>Zoopagomycota</taxon>
        <taxon>Kickxellomycotina</taxon>
        <taxon>Harpellomycetes</taxon>
        <taxon>Harpellales</taxon>
        <taxon>Legeriomycetaceae</taxon>
        <taxon>Smittium</taxon>
    </lineage>
</organism>
<accession>A0A1R0GUY8</accession>
<reference evidence="1 2" key="1">
    <citation type="journal article" date="2016" name="Mol. Biol. Evol.">
        <title>Genome-Wide Survey of Gut Fungi (Harpellales) Reveals the First Horizontally Transferred Ubiquitin Gene from a Mosquito Host.</title>
        <authorList>
            <person name="Wang Y."/>
            <person name="White M.M."/>
            <person name="Kvist S."/>
            <person name="Moncalvo J.M."/>
        </authorList>
    </citation>
    <scope>NUCLEOTIDE SEQUENCE [LARGE SCALE GENOMIC DNA]</scope>
    <source>
        <strain evidence="1 2">ALG-7-W6</strain>
    </source>
</reference>
<comment type="caution">
    <text evidence="1">The sequence shown here is derived from an EMBL/GenBank/DDBJ whole genome shotgun (WGS) entry which is preliminary data.</text>
</comment>
<dbReference type="AlphaFoldDB" id="A0A1R0GUY8"/>